<reference evidence="9 10" key="1">
    <citation type="submission" date="2023-09" db="EMBL/GenBank/DDBJ databases">
        <title>Pangenome analysis of Batrachochytrium dendrobatidis and related Chytrids.</title>
        <authorList>
            <person name="Yacoub M.N."/>
            <person name="Stajich J.E."/>
            <person name="James T.Y."/>
        </authorList>
    </citation>
    <scope>NUCLEOTIDE SEQUENCE [LARGE SCALE GENOMIC DNA]</scope>
    <source>
        <strain evidence="9 10">JEL0888</strain>
    </source>
</reference>
<dbReference type="PANTHER" id="PTHR10655:SF17">
    <property type="entry name" value="LYSOPHOSPHOLIPASE-LIKE PROTEIN 1"/>
    <property type="match status" value="1"/>
</dbReference>
<dbReference type="InterPro" id="IPR029058">
    <property type="entry name" value="AB_hydrolase_fold"/>
</dbReference>
<dbReference type="Gene3D" id="3.40.50.1820">
    <property type="entry name" value="alpha/beta hydrolase"/>
    <property type="match status" value="1"/>
</dbReference>
<proteinExistence type="inferred from homology"/>
<dbReference type="InterPro" id="IPR003140">
    <property type="entry name" value="PLipase/COase/thioEstase"/>
</dbReference>
<dbReference type="EC" id="3.1.2.22" evidence="2"/>
<dbReference type="PANTHER" id="PTHR10655">
    <property type="entry name" value="LYSOPHOSPHOLIPASE-RELATED"/>
    <property type="match status" value="1"/>
</dbReference>
<evidence type="ECO:0000256" key="2">
    <source>
        <dbReference type="ARBA" id="ARBA00012423"/>
    </source>
</evidence>
<dbReference type="SUPFAM" id="SSF53474">
    <property type="entry name" value="alpha/beta-Hydrolases"/>
    <property type="match status" value="1"/>
</dbReference>
<keyword evidence="4" id="KW-0378">Hydrolase</keyword>
<protein>
    <recommendedName>
        <fullName evidence="3">Acyl-protein thioesterase 1</fullName>
        <ecNumber evidence="2">3.1.2.22</ecNumber>
    </recommendedName>
    <alternativeName>
        <fullName evidence="6">Palmitoyl-protein hydrolase</fullName>
    </alternativeName>
</protein>
<dbReference type="Pfam" id="PF02230">
    <property type="entry name" value="Abhydrolase_2"/>
    <property type="match status" value="1"/>
</dbReference>
<comment type="caution">
    <text evidence="9">The sequence shown here is derived from an EMBL/GenBank/DDBJ whole genome shotgun (WGS) entry which is preliminary data.</text>
</comment>
<evidence type="ECO:0000256" key="3">
    <source>
        <dbReference type="ARBA" id="ARBA00014923"/>
    </source>
</evidence>
<dbReference type="EMBL" id="JADGIZ020000020">
    <property type="protein sequence ID" value="KAL2915879.1"/>
    <property type="molecule type" value="Genomic_DNA"/>
</dbReference>
<evidence type="ECO:0000256" key="6">
    <source>
        <dbReference type="ARBA" id="ARBA00031195"/>
    </source>
</evidence>
<evidence type="ECO:0000256" key="5">
    <source>
        <dbReference type="ARBA" id="ARBA00029392"/>
    </source>
</evidence>
<accession>A0ABR4N8M9</accession>
<evidence type="ECO:0000313" key="9">
    <source>
        <dbReference type="EMBL" id="KAL2915879.1"/>
    </source>
</evidence>
<organism evidence="9 10">
    <name type="scientific">Polyrhizophydium stewartii</name>
    <dbReference type="NCBI Taxonomy" id="2732419"/>
    <lineage>
        <taxon>Eukaryota</taxon>
        <taxon>Fungi</taxon>
        <taxon>Fungi incertae sedis</taxon>
        <taxon>Chytridiomycota</taxon>
        <taxon>Chytridiomycota incertae sedis</taxon>
        <taxon>Chytridiomycetes</taxon>
        <taxon>Rhizophydiales</taxon>
        <taxon>Rhizophydiales incertae sedis</taxon>
        <taxon>Polyrhizophydium</taxon>
    </lineage>
</organism>
<comment type="similarity">
    <text evidence="1">Belongs to the AB hydrolase superfamily. AB hydrolase 2 family.</text>
</comment>
<name>A0ABR4N8M9_9FUNG</name>
<comment type="function">
    <text evidence="5">Hydrolyzes fatty acids from S-acylated cysteine residues in proteins with a strong preference for palmitoylated G-alpha proteins over other acyl substrates. Mediates the deacylation of G-alpha proteins such as GPA1 in vivo, but has weak or no activity toward palmitoylated Ras proteins. Has weak lysophospholipase activity in vitro; however such activity may not exist in vivo.</text>
</comment>
<keyword evidence="10" id="KW-1185">Reference proteome</keyword>
<evidence type="ECO:0000259" key="8">
    <source>
        <dbReference type="Pfam" id="PF02230"/>
    </source>
</evidence>
<dbReference type="InterPro" id="IPR050565">
    <property type="entry name" value="LYPA1-2/EST-like"/>
</dbReference>
<evidence type="ECO:0000313" key="10">
    <source>
        <dbReference type="Proteomes" id="UP001527925"/>
    </source>
</evidence>
<evidence type="ECO:0000256" key="7">
    <source>
        <dbReference type="ARBA" id="ARBA00047337"/>
    </source>
</evidence>
<evidence type="ECO:0000256" key="4">
    <source>
        <dbReference type="ARBA" id="ARBA00022801"/>
    </source>
</evidence>
<sequence length="221" mass="24062">MSLKSVIVNPKAQHTATVFFLHGLGDTGFGWQPVGEMLSPKLPHVKWVFPHAPQRPVTLNGGMMMPAWYDIKELLAGVNEDEAGLLDTAKKVHEMIRAEIDSGIPADRIILGGFSQGAASTIVAGLTSDVKLAGLVVLSGYAPLSHKIGQLKKNVNDATPIFAAHGMLDQVVKYEWGQMSAGALKHRFNLNLEFKTYHDMGHSTDPQELVDLAEFIKKTLP</sequence>
<feature type="domain" description="Phospholipase/carboxylesterase/thioesterase" evidence="8">
    <location>
        <begin position="5"/>
        <end position="219"/>
    </location>
</feature>
<dbReference type="Proteomes" id="UP001527925">
    <property type="component" value="Unassembled WGS sequence"/>
</dbReference>
<comment type="catalytic activity">
    <reaction evidence="7">
        <text>S-hexadecanoyl-L-cysteinyl-[protein] + H2O = L-cysteinyl-[protein] + hexadecanoate + H(+)</text>
        <dbReference type="Rhea" id="RHEA:19233"/>
        <dbReference type="Rhea" id="RHEA-COMP:10131"/>
        <dbReference type="Rhea" id="RHEA-COMP:11032"/>
        <dbReference type="ChEBI" id="CHEBI:7896"/>
        <dbReference type="ChEBI" id="CHEBI:15377"/>
        <dbReference type="ChEBI" id="CHEBI:15378"/>
        <dbReference type="ChEBI" id="CHEBI:29950"/>
        <dbReference type="ChEBI" id="CHEBI:74151"/>
        <dbReference type="EC" id="3.1.2.22"/>
    </reaction>
</comment>
<evidence type="ECO:0000256" key="1">
    <source>
        <dbReference type="ARBA" id="ARBA00006499"/>
    </source>
</evidence>
<gene>
    <name evidence="9" type="ORF">HK105_204580</name>
</gene>